<evidence type="ECO:0000313" key="3">
    <source>
        <dbReference type="EMBL" id="CAI9754878.1"/>
    </source>
</evidence>
<sequence length="185" mass="19918">MENVDFLVELSKSQDAGALLKASLTLLSVGIHSTIVSDALQEVSIKVVDILTAMAIPVELLDHDSLTYSELQGHIFALKATFDEIDATKYNGLIIPGGRAPEYLAMNECVVELVKKFSESRKPITSICHGRLTLAAAEPETGAFCTSDGNLITGAKYDGHPAFQVPESTVQKSVKDELDARHDSS</sequence>
<dbReference type="PANTHER" id="PTHR42733">
    <property type="entry name" value="DJ-1 PROTEIN"/>
    <property type="match status" value="1"/>
</dbReference>
<comment type="similarity">
    <text evidence="1">Belongs to the peptidase C56 family.</text>
</comment>
<dbReference type="Gene3D" id="3.40.50.880">
    <property type="match status" value="1"/>
</dbReference>
<dbReference type="InterPro" id="IPR029062">
    <property type="entry name" value="Class_I_gatase-like"/>
</dbReference>
<evidence type="ECO:0000313" key="4">
    <source>
        <dbReference type="Proteomes" id="UP000834106"/>
    </source>
</evidence>
<name>A0AAD1YR24_9LAMI</name>
<gene>
    <name evidence="3" type="ORF">FPE_LOCUS2309</name>
</gene>
<keyword evidence="4" id="KW-1185">Reference proteome</keyword>
<protein>
    <recommendedName>
        <fullName evidence="2">DJ-1/PfpI domain-containing protein</fullName>
    </recommendedName>
</protein>
<evidence type="ECO:0000256" key="1">
    <source>
        <dbReference type="ARBA" id="ARBA00008542"/>
    </source>
</evidence>
<evidence type="ECO:0000259" key="2">
    <source>
        <dbReference type="Pfam" id="PF01965"/>
    </source>
</evidence>
<dbReference type="SUPFAM" id="SSF52317">
    <property type="entry name" value="Class I glutamine amidotransferase-like"/>
    <property type="match status" value="1"/>
</dbReference>
<dbReference type="InterPro" id="IPR006286">
    <property type="entry name" value="C56_PfpI-like"/>
</dbReference>
<organism evidence="3 4">
    <name type="scientific">Fraxinus pennsylvanica</name>
    <dbReference type="NCBI Taxonomy" id="56036"/>
    <lineage>
        <taxon>Eukaryota</taxon>
        <taxon>Viridiplantae</taxon>
        <taxon>Streptophyta</taxon>
        <taxon>Embryophyta</taxon>
        <taxon>Tracheophyta</taxon>
        <taxon>Spermatophyta</taxon>
        <taxon>Magnoliopsida</taxon>
        <taxon>eudicotyledons</taxon>
        <taxon>Gunneridae</taxon>
        <taxon>Pentapetalae</taxon>
        <taxon>asterids</taxon>
        <taxon>lamiids</taxon>
        <taxon>Lamiales</taxon>
        <taxon>Oleaceae</taxon>
        <taxon>Oleeae</taxon>
        <taxon>Fraxinus</taxon>
    </lineage>
</organism>
<proteinExistence type="inferred from homology"/>
<accession>A0AAD1YR24</accession>
<dbReference type="Proteomes" id="UP000834106">
    <property type="component" value="Chromosome 1"/>
</dbReference>
<reference evidence="3" key="1">
    <citation type="submission" date="2023-05" db="EMBL/GenBank/DDBJ databases">
        <authorList>
            <person name="Huff M."/>
        </authorList>
    </citation>
    <scope>NUCLEOTIDE SEQUENCE</scope>
</reference>
<dbReference type="AlphaFoldDB" id="A0AAD1YR24"/>
<feature type="domain" description="DJ-1/PfpI" evidence="2">
    <location>
        <begin position="46"/>
        <end position="147"/>
    </location>
</feature>
<dbReference type="InterPro" id="IPR002818">
    <property type="entry name" value="DJ-1/PfpI"/>
</dbReference>
<dbReference type="Pfam" id="PF01965">
    <property type="entry name" value="DJ-1_PfpI"/>
    <property type="match status" value="1"/>
</dbReference>
<dbReference type="EMBL" id="OU503036">
    <property type="protein sequence ID" value="CAI9754878.1"/>
    <property type="molecule type" value="Genomic_DNA"/>
</dbReference>
<dbReference type="PANTHER" id="PTHR42733:SF2">
    <property type="entry name" value="DJ-1_THIJ_PFPI FAMILY PROTEIN"/>
    <property type="match status" value="1"/>
</dbReference>